<proteinExistence type="predicted"/>
<dbReference type="InterPro" id="IPR018669">
    <property type="entry name" value="Toxin_HigB"/>
</dbReference>
<dbReference type="GO" id="GO:0003723">
    <property type="term" value="F:RNA binding"/>
    <property type="evidence" value="ECO:0007669"/>
    <property type="project" value="InterPro"/>
</dbReference>
<evidence type="ECO:0000313" key="1">
    <source>
        <dbReference type="EMBL" id="QEH35191.1"/>
    </source>
</evidence>
<dbReference type="GO" id="GO:0004519">
    <property type="term" value="F:endonuclease activity"/>
    <property type="evidence" value="ECO:0007669"/>
    <property type="project" value="InterPro"/>
</dbReference>
<sequence length="120" mass="13822">MRIISRARLRAFWEVPGHEDAAGPLRAWYTHASHRSVAWQSWGDIRAAFGNASLVGNCVVFNIAGNKYRLITRVLYASQKVFVLRVMTHREYDDPRWKEECGRFAPPPRLTDAGPKRRRG</sequence>
<keyword evidence="1" id="KW-0378">Hydrolase</keyword>
<name>A0A5B9W584_9BACT</name>
<gene>
    <name evidence="1" type="primary">higB</name>
    <name evidence="1" type="ORF">OJF2_37380</name>
</gene>
<dbReference type="RefSeq" id="WP_148595020.1">
    <property type="nucleotide sequence ID" value="NZ_CP042997.1"/>
</dbReference>
<protein>
    <submittedName>
        <fullName evidence="1">mRNA interferase HigB</fullName>
        <ecNumber evidence="1">3.1.-.-</ecNumber>
    </submittedName>
</protein>
<dbReference type="GO" id="GO:0016787">
    <property type="term" value="F:hydrolase activity"/>
    <property type="evidence" value="ECO:0007669"/>
    <property type="project" value="UniProtKB-KW"/>
</dbReference>
<accession>A0A5B9W584</accession>
<dbReference type="GO" id="GO:0110001">
    <property type="term" value="C:toxin-antitoxin complex"/>
    <property type="evidence" value="ECO:0007669"/>
    <property type="project" value="InterPro"/>
</dbReference>
<dbReference type="Proteomes" id="UP000324233">
    <property type="component" value="Chromosome"/>
</dbReference>
<evidence type="ECO:0000313" key="2">
    <source>
        <dbReference type="Proteomes" id="UP000324233"/>
    </source>
</evidence>
<keyword evidence="2" id="KW-1185">Reference proteome</keyword>
<dbReference type="EC" id="3.1.-.-" evidence="1"/>
<reference evidence="1 2" key="1">
    <citation type="submission" date="2019-08" db="EMBL/GenBank/DDBJ databases">
        <title>Deep-cultivation of Planctomycetes and their phenomic and genomic characterization uncovers novel biology.</title>
        <authorList>
            <person name="Wiegand S."/>
            <person name="Jogler M."/>
            <person name="Boedeker C."/>
            <person name="Pinto D."/>
            <person name="Vollmers J."/>
            <person name="Rivas-Marin E."/>
            <person name="Kohn T."/>
            <person name="Peeters S.H."/>
            <person name="Heuer A."/>
            <person name="Rast P."/>
            <person name="Oberbeckmann S."/>
            <person name="Bunk B."/>
            <person name="Jeske O."/>
            <person name="Meyerdierks A."/>
            <person name="Storesund J.E."/>
            <person name="Kallscheuer N."/>
            <person name="Luecker S."/>
            <person name="Lage O.M."/>
            <person name="Pohl T."/>
            <person name="Merkel B.J."/>
            <person name="Hornburger P."/>
            <person name="Mueller R.-W."/>
            <person name="Bruemmer F."/>
            <person name="Labrenz M."/>
            <person name="Spormann A.M."/>
            <person name="Op den Camp H."/>
            <person name="Overmann J."/>
            <person name="Amann R."/>
            <person name="Jetten M.S.M."/>
            <person name="Mascher T."/>
            <person name="Medema M.H."/>
            <person name="Devos D.P."/>
            <person name="Kaster A.-K."/>
            <person name="Ovreas L."/>
            <person name="Rohde M."/>
            <person name="Galperin M.Y."/>
            <person name="Jogler C."/>
        </authorList>
    </citation>
    <scope>NUCLEOTIDE SEQUENCE [LARGE SCALE GENOMIC DNA]</scope>
    <source>
        <strain evidence="1 2">OJF2</strain>
    </source>
</reference>
<dbReference type="OrthoDB" id="9799912at2"/>
<dbReference type="AlphaFoldDB" id="A0A5B9W584"/>
<organism evidence="1 2">
    <name type="scientific">Aquisphaera giovannonii</name>
    <dbReference type="NCBI Taxonomy" id="406548"/>
    <lineage>
        <taxon>Bacteria</taxon>
        <taxon>Pseudomonadati</taxon>
        <taxon>Planctomycetota</taxon>
        <taxon>Planctomycetia</taxon>
        <taxon>Isosphaerales</taxon>
        <taxon>Isosphaeraceae</taxon>
        <taxon>Aquisphaera</taxon>
    </lineage>
</organism>
<dbReference type="EMBL" id="CP042997">
    <property type="protein sequence ID" value="QEH35191.1"/>
    <property type="molecule type" value="Genomic_DNA"/>
</dbReference>
<dbReference type="Pfam" id="PF09907">
    <property type="entry name" value="HigB_toxin"/>
    <property type="match status" value="1"/>
</dbReference>
<dbReference type="KEGG" id="agv:OJF2_37380"/>